<proteinExistence type="predicted"/>
<evidence type="ECO:0000313" key="4">
    <source>
        <dbReference type="Proteomes" id="UP001162131"/>
    </source>
</evidence>
<feature type="repeat" description="TPR" evidence="1">
    <location>
        <begin position="578"/>
        <end position="611"/>
    </location>
</feature>
<dbReference type="Pfam" id="PF13424">
    <property type="entry name" value="TPR_12"/>
    <property type="match status" value="1"/>
</dbReference>
<dbReference type="Gene3D" id="1.25.40.10">
    <property type="entry name" value="Tetratricopeptide repeat domain"/>
    <property type="match status" value="3"/>
</dbReference>
<dbReference type="PANTHER" id="PTHR44117:SF1">
    <property type="entry name" value="INTRAFLAGELLAR TRANSPORT PROTEIN 88 HOMOLOG"/>
    <property type="match status" value="1"/>
</dbReference>
<dbReference type="GO" id="GO:0005814">
    <property type="term" value="C:centriole"/>
    <property type="evidence" value="ECO:0007669"/>
    <property type="project" value="TreeGrafter"/>
</dbReference>
<comment type="caution">
    <text evidence="3">The sequence shown here is derived from an EMBL/GenBank/DDBJ whole genome shotgun (WGS) entry which is preliminary data.</text>
</comment>
<dbReference type="SUPFAM" id="SSF48452">
    <property type="entry name" value="TPR-like"/>
    <property type="match status" value="2"/>
</dbReference>
<dbReference type="InterPro" id="IPR011990">
    <property type="entry name" value="TPR-like_helical_dom_sf"/>
</dbReference>
<dbReference type="Pfam" id="PF14559">
    <property type="entry name" value="TPR_19"/>
    <property type="match status" value="1"/>
</dbReference>
<accession>A0AAU9KBL2</accession>
<feature type="repeat" description="TPR" evidence="1">
    <location>
        <begin position="234"/>
        <end position="267"/>
    </location>
</feature>
<dbReference type="Proteomes" id="UP001162131">
    <property type="component" value="Unassembled WGS sequence"/>
</dbReference>
<dbReference type="PROSITE" id="PS50005">
    <property type="entry name" value="TPR"/>
    <property type="match status" value="5"/>
</dbReference>
<protein>
    <submittedName>
        <fullName evidence="3">Uncharacterized protein</fullName>
    </submittedName>
</protein>
<dbReference type="AlphaFoldDB" id="A0AAU9KBL2"/>
<dbReference type="GO" id="GO:0097546">
    <property type="term" value="C:ciliary base"/>
    <property type="evidence" value="ECO:0007669"/>
    <property type="project" value="TreeGrafter"/>
</dbReference>
<feature type="compositionally biased region" description="Polar residues" evidence="2">
    <location>
        <begin position="49"/>
        <end position="69"/>
    </location>
</feature>
<feature type="repeat" description="TPR" evidence="1">
    <location>
        <begin position="544"/>
        <end position="577"/>
    </location>
</feature>
<dbReference type="GO" id="GO:0019894">
    <property type="term" value="F:kinesin binding"/>
    <property type="evidence" value="ECO:0007669"/>
    <property type="project" value="TreeGrafter"/>
</dbReference>
<dbReference type="SMART" id="SM00028">
    <property type="entry name" value="TPR"/>
    <property type="match status" value="11"/>
</dbReference>
<dbReference type="GO" id="GO:0036064">
    <property type="term" value="C:ciliary basal body"/>
    <property type="evidence" value="ECO:0007669"/>
    <property type="project" value="TreeGrafter"/>
</dbReference>
<dbReference type="EMBL" id="CAJZBQ010000058">
    <property type="protein sequence ID" value="CAG9334633.1"/>
    <property type="molecule type" value="Genomic_DNA"/>
</dbReference>
<dbReference type="GO" id="GO:0042073">
    <property type="term" value="P:intraciliary transport"/>
    <property type="evidence" value="ECO:0007669"/>
    <property type="project" value="TreeGrafter"/>
</dbReference>
<evidence type="ECO:0000256" key="1">
    <source>
        <dbReference type="PROSITE-ProRule" id="PRU00339"/>
    </source>
</evidence>
<feature type="repeat" description="TPR" evidence="1">
    <location>
        <begin position="195"/>
        <end position="228"/>
    </location>
</feature>
<name>A0AAU9KBL2_9CILI</name>
<feature type="compositionally biased region" description="Polar residues" evidence="2">
    <location>
        <begin position="1"/>
        <end position="18"/>
    </location>
</feature>
<organism evidence="3 4">
    <name type="scientific">Blepharisma stoltei</name>
    <dbReference type="NCBI Taxonomy" id="1481888"/>
    <lineage>
        <taxon>Eukaryota</taxon>
        <taxon>Sar</taxon>
        <taxon>Alveolata</taxon>
        <taxon>Ciliophora</taxon>
        <taxon>Postciliodesmatophora</taxon>
        <taxon>Heterotrichea</taxon>
        <taxon>Heterotrichida</taxon>
        <taxon>Blepharismidae</taxon>
        <taxon>Blepharisma</taxon>
    </lineage>
</organism>
<dbReference type="Pfam" id="PF13181">
    <property type="entry name" value="TPR_8"/>
    <property type="match status" value="3"/>
</dbReference>
<keyword evidence="4" id="KW-1185">Reference proteome</keyword>
<gene>
    <name evidence="3" type="ORF">BSTOLATCC_MIC61244</name>
</gene>
<dbReference type="InterPro" id="IPR019734">
    <property type="entry name" value="TPR_rpt"/>
</dbReference>
<keyword evidence="1" id="KW-0802">TPR repeat</keyword>
<reference evidence="3" key="1">
    <citation type="submission" date="2021-09" db="EMBL/GenBank/DDBJ databases">
        <authorList>
            <consortium name="AG Swart"/>
            <person name="Singh M."/>
            <person name="Singh A."/>
            <person name="Seah K."/>
            <person name="Emmerich C."/>
        </authorList>
    </citation>
    <scope>NUCLEOTIDE SEQUENCE</scope>
    <source>
        <strain evidence="3">ATCC30299</strain>
    </source>
</reference>
<evidence type="ECO:0000256" key="2">
    <source>
        <dbReference type="SAM" id="MobiDB-lite"/>
    </source>
</evidence>
<dbReference type="PANTHER" id="PTHR44117">
    <property type="entry name" value="INTRAFLAGELLAR TRANSPORT PROTEIN 88 HOMOLOG"/>
    <property type="match status" value="1"/>
</dbReference>
<feature type="region of interest" description="Disordered" evidence="2">
    <location>
        <begin position="1"/>
        <end position="74"/>
    </location>
</feature>
<feature type="compositionally biased region" description="Low complexity" evidence="2">
    <location>
        <begin position="698"/>
        <end position="717"/>
    </location>
</feature>
<evidence type="ECO:0000313" key="3">
    <source>
        <dbReference type="EMBL" id="CAG9334633.1"/>
    </source>
</evidence>
<dbReference type="GO" id="GO:1905515">
    <property type="term" value="P:non-motile cilium assembly"/>
    <property type="evidence" value="ECO:0007669"/>
    <property type="project" value="TreeGrafter"/>
</dbReference>
<feature type="region of interest" description="Disordered" evidence="2">
    <location>
        <begin position="681"/>
        <end position="747"/>
    </location>
</feature>
<sequence length="747" mass="85335">MYNQANSNAQYNFDNVQQRPPPSSYMRQQPQPIPGSKAGRVPTALRGTQPGQERPVTSNRAAGFPSTSAGKKGFEANLPAGPSGPAPALKAAEETPDVVFKKLEKEINTLLDKSAEAKLAQNNQSALNFAKEAVGKEKKLRTLKEDAGLADQINIDLTYAVCVNLGIQYQANTMYQEALNTYSLVVRNKDYPHSGRLRVNMGNIYYAQQKYTSAIKMYRMALDQMQNIGKHMKFQIMRNIANGFVKMGQYPDAVESYESIMQGEPDHKVAFNLILCYYALGENEKMKKTYTQLLMIEIPGNTQEDEDIQGQEEKGPFANDSLSEYIKEKRREAYKFIIDAGKLIAPVIENNWIAGYEWVAETLRASDYKVLESEIGIFKAEQYIKLKDYEKAIEVFKSFEKKDQSLMARAATNISFLYFIEKDMKNAEKYADIAIKNDRYNAKALVNKGNCLFLKEDFENAKEFYLEAIGVEADCVEAIYNLGLVNKKMEVDLEALQAFEKLQTIMANSPEVMYQMASIYEASRNFKQAIKWYNLLLTTLSSDPGILLRIGQLYAEMGDENQAFHYYEQSYMHYPVSIDAISWLGVYFVKAEAYEKACTFFERASQIQPQDPKWRIMVASCYRRMGNEQKAIELYERIHEDHPDNIDCLQYLVSLLKGTGQNYEHYSTLLKKLLREKEMNDSVPKQNEEVYSPPQMAQQPVYEEQPQVPQQPVQIQQRPGTSRKGRAAMATKQDEDEWANQELILPE</sequence>
<feature type="repeat" description="TPR" evidence="1">
    <location>
        <begin position="612"/>
        <end position="645"/>
    </location>
</feature>
<dbReference type="GO" id="GO:0097730">
    <property type="term" value="C:non-motile cilium"/>
    <property type="evidence" value="ECO:0007669"/>
    <property type="project" value="TreeGrafter"/>
</dbReference>